<gene>
    <name evidence="2" type="ORF">SAMN05421747_10883</name>
</gene>
<name>A0A1I1IEG6_9SPHI</name>
<dbReference type="GO" id="GO:0061504">
    <property type="term" value="P:cyclic threonylcarbamoyladenosine biosynthetic process"/>
    <property type="evidence" value="ECO:0007669"/>
    <property type="project" value="TreeGrafter"/>
</dbReference>
<dbReference type="EMBL" id="FOLL01000008">
    <property type="protein sequence ID" value="SFC31610.1"/>
    <property type="molecule type" value="Genomic_DNA"/>
</dbReference>
<dbReference type="GO" id="GO:0061503">
    <property type="term" value="F:tRNA threonylcarbamoyladenosine dehydratase"/>
    <property type="evidence" value="ECO:0007669"/>
    <property type="project" value="TreeGrafter"/>
</dbReference>
<organism evidence="2 3">
    <name type="scientific">Parapedobacter composti</name>
    <dbReference type="NCBI Taxonomy" id="623281"/>
    <lineage>
        <taxon>Bacteria</taxon>
        <taxon>Pseudomonadati</taxon>
        <taxon>Bacteroidota</taxon>
        <taxon>Sphingobacteriia</taxon>
        <taxon>Sphingobacteriales</taxon>
        <taxon>Sphingobacteriaceae</taxon>
        <taxon>Parapedobacter</taxon>
    </lineage>
</organism>
<dbReference type="GO" id="GO:0016491">
    <property type="term" value="F:oxidoreductase activity"/>
    <property type="evidence" value="ECO:0007669"/>
    <property type="project" value="InterPro"/>
</dbReference>
<dbReference type="Pfam" id="PF00899">
    <property type="entry name" value="ThiF"/>
    <property type="match status" value="1"/>
</dbReference>
<evidence type="ECO:0000313" key="3">
    <source>
        <dbReference type="Proteomes" id="UP000199577"/>
    </source>
</evidence>
<keyword evidence="3" id="KW-1185">Reference proteome</keyword>
<dbReference type="GO" id="GO:0008641">
    <property type="term" value="F:ubiquitin-like modifier activating enzyme activity"/>
    <property type="evidence" value="ECO:0007669"/>
    <property type="project" value="InterPro"/>
</dbReference>
<dbReference type="InterPro" id="IPR035985">
    <property type="entry name" value="Ubiquitin-activating_enz"/>
</dbReference>
<dbReference type="Gene3D" id="3.40.109.10">
    <property type="entry name" value="NADH Oxidase"/>
    <property type="match status" value="1"/>
</dbReference>
<dbReference type="Proteomes" id="UP000199577">
    <property type="component" value="Unassembled WGS sequence"/>
</dbReference>
<dbReference type="InterPro" id="IPR000415">
    <property type="entry name" value="Nitroreductase-like"/>
</dbReference>
<dbReference type="AlphaFoldDB" id="A0A1I1IEG6"/>
<evidence type="ECO:0000259" key="1">
    <source>
        <dbReference type="Pfam" id="PF00899"/>
    </source>
</evidence>
<dbReference type="STRING" id="623281.SAMN05421747_10883"/>
<proteinExistence type="predicted"/>
<dbReference type="SUPFAM" id="SSF69572">
    <property type="entry name" value="Activating enzymes of the ubiquitin-like proteins"/>
    <property type="match status" value="1"/>
</dbReference>
<dbReference type="PANTHER" id="PTHR43267">
    <property type="entry name" value="TRNA THREONYLCARBAMOYLADENOSINE DEHYDRATASE"/>
    <property type="match status" value="1"/>
</dbReference>
<dbReference type="OrthoDB" id="5149792at2"/>
<dbReference type="Gene3D" id="3.40.50.720">
    <property type="entry name" value="NAD(P)-binding Rossmann-like Domain"/>
    <property type="match status" value="1"/>
</dbReference>
<dbReference type="NCBIfam" id="NF005901">
    <property type="entry name" value="PRK07877.1"/>
    <property type="match status" value="1"/>
</dbReference>
<dbReference type="CDD" id="cd01483">
    <property type="entry name" value="E1_enzyme_family"/>
    <property type="match status" value="1"/>
</dbReference>
<reference evidence="2 3" key="1">
    <citation type="submission" date="2016-10" db="EMBL/GenBank/DDBJ databases">
        <authorList>
            <person name="de Groot N.N."/>
        </authorList>
    </citation>
    <scope>NUCLEOTIDE SEQUENCE [LARGE SCALE GENOMIC DNA]</scope>
    <source>
        <strain evidence="2 3">DSM 22900</strain>
    </source>
</reference>
<feature type="domain" description="THIF-type NAD/FAD binding fold" evidence="1">
    <location>
        <begin position="127"/>
        <end position="279"/>
    </location>
</feature>
<dbReference type="SUPFAM" id="SSF55469">
    <property type="entry name" value="FMN-dependent nitroreductase-like"/>
    <property type="match status" value="1"/>
</dbReference>
<protein>
    <submittedName>
        <fullName evidence="2">Nitroreductase family protein</fullName>
    </submittedName>
</protein>
<accession>A0A1I1IEG6</accession>
<dbReference type="InterPro" id="IPR000594">
    <property type="entry name" value="ThiF_NAD_FAD-bd"/>
</dbReference>
<sequence>MASKVSIPEFLAERSRGQFDDNGFLPFFFRLTNGKDRQALKVLLEEKPYIKVFDTMASQLKELVKSAQPNRSLTNEEIEHAVKSRLDGVSLHDYGVWVYYPWNEKLVHILDEQEFVLMRTNRNKYKITDEEAALLAEKKVGVIGLSVGQSVSLTLAMERGFGELRIADFDELEITNLNRLRSGLHNIGLKKTIIVAREIAEIDPFLRITCFHDGITAHNLDAFLLEGGKLDVLIDECDGVDVKISCRIAARKYRIPVLMEASDRGTIDIERFDLEPERPILHGYVEHLDVSNFGSLKTNEEKLPYMVAFAGLETLSARMKASAIEIGQTISTWPQLASAVTMGGGITADICRRVLLGHLNHSGRYFIDVEELIADPKKPIQPFVYLQRSLTRDEMLALAGQVPVLADNAITDKLTIRTLVEAAAIAPSAGNSQPWKWYFDGKQLYLFHDIERSESFGDYANMASYMSLGTAIENLHIKASDLGLEVISKLFPVVGQPLLVGVFGFLPKNGLARDQLADYLSIRFTNRRLGHGGELSPIHAREFNEAISDVEGARLYMLGQGYKKDKIAEIAGKSEKLRIFIPQGHHELFEREIRWNVAGAEKIKDGLDLRTLELSVKDAIGFRMARDPRAIQLIAEWNLGTALESATAKLVSSSSAVGLITMPKFDGVDGIAAGRAAERIWLTATKHGLSLQPVLASVLHFARLKYAHGEGMPLNVSKQFESMYREFVAVFGYNEQVEVPFFLFRCFVGGGRPDIRSARIDLADVYINKE</sequence>
<dbReference type="InterPro" id="IPR045886">
    <property type="entry name" value="ThiF/MoeB/HesA"/>
</dbReference>
<evidence type="ECO:0000313" key="2">
    <source>
        <dbReference type="EMBL" id="SFC31610.1"/>
    </source>
</evidence>
<dbReference type="PANTHER" id="PTHR43267:SF3">
    <property type="entry name" value="THIF PROTEIN"/>
    <property type="match status" value="1"/>
</dbReference>
<dbReference type="RefSeq" id="WP_090973497.1">
    <property type="nucleotide sequence ID" value="NZ_FOLL01000008.1"/>
</dbReference>